<dbReference type="Gene3D" id="3.40.720.10">
    <property type="entry name" value="Alkaline Phosphatase, subunit A"/>
    <property type="match status" value="2"/>
</dbReference>
<dbReference type="InterPro" id="IPR004456">
    <property type="entry name" value="Pglycerate_mutase_ApgM"/>
</dbReference>
<dbReference type="GO" id="GO:0046872">
    <property type="term" value="F:metal ion binding"/>
    <property type="evidence" value="ECO:0007669"/>
    <property type="project" value="InterPro"/>
</dbReference>
<evidence type="ECO:0000256" key="1">
    <source>
        <dbReference type="ARBA" id="ARBA00000370"/>
    </source>
</evidence>
<sequence>MKIRELYQKNNTKILFLVADGLGGIPHPDFGNKTELEYAKTPNLDKLAPQSVLGLTIPVEYGITPGSGPAHFSLFGYNPEEVEIGRGALEAYGIGYIMSDDELAIRANFCTMTPDRVVTDRRAGRIETEEMKRIVNKLSENIKGVENYKVTFLPGKEHRFVIILKGPGLHDQISDTDPQKEGLKLLEAKGHEKEAEKTAGVINQLVDKILEVLKDEPRANGVLLRGYSLKPKVESFEERTGMKALSLANYPMYKGITRILGMDTPDVGEAFAELVRYLKENIANYDFVYLHYKYTDKAGEDGDFLKKVKYIEELDSYLPEILSVNPDVLVITGDHSTPSLLKSHSWHPNPLLVYSKYMGFDGIERFTERNCAKGSLGIMYAYRLLPIAMAAGLKLKKWGA</sequence>
<dbReference type="NCBIfam" id="TIGR00306">
    <property type="entry name" value="apgM"/>
    <property type="match status" value="1"/>
</dbReference>
<accession>A0A7V3KMF6</accession>
<dbReference type="EMBL" id="DTGD01000023">
    <property type="protein sequence ID" value="HGB35389.1"/>
    <property type="molecule type" value="Genomic_DNA"/>
</dbReference>
<dbReference type="NCBIfam" id="NF003160">
    <property type="entry name" value="PRK04135.1"/>
    <property type="match status" value="1"/>
</dbReference>
<proteinExistence type="inferred from homology"/>
<comment type="similarity">
    <text evidence="4">Belongs to the BPG-independent phosphoglycerate mutase family. A-PGAM subfamily.</text>
</comment>
<comment type="function">
    <text evidence="2">Catalyzes the interconversion of 2-phosphoglycerate and 3-phosphoglycerate.</text>
</comment>
<dbReference type="GO" id="GO:0006096">
    <property type="term" value="P:glycolytic process"/>
    <property type="evidence" value="ECO:0007669"/>
    <property type="project" value="UniProtKB-KW"/>
</dbReference>
<dbReference type="InterPro" id="IPR017850">
    <property type="entry name" value="Alkaline_phosphatase_core_sf"/>
</dbReference>
<dbReference type="SUPFAM" id="SSF53649">
    <property type="entry name" value="Alkaline phosphatase-like"/>
    <property type="match status" value="1"/>
</dbReference>
<protein>
    <submittedName>
        <fullName evidence="7">2,3-bisphosphoglycerate-independent phosphoglycerate mutase</fullName>
    </submittedName>
</protein>
<comment type="catalytic activity">
    <reaction evidence="1">
        <text>(2R)-2-phosphoglycerate = (2R)-3-phosphoglycerate</text>
        <dbReference type="Rhea" id="RHEA:15901"/>
        <dbReference type="ChEBI" id="CHEBI:58272"/>
        <dbReference type="ChEBI" id="CHEBI:58289"/>
        <dbReference type="EC" id="5.4.2.12"/>
    </reaction>
</comment>
<dbReference type="InterPro" id="IPR006124">
    <property type="entry name" value="Metalloenzyme"/>
</dbReference>
<organism evidence="7">
    <name type="scientific">candidate division WOR-3 bacterium</name>
    <dbReference type="NCBI Taxonomy" id="2052148"/>
    <lineage>
        <taxon>Bacteria</taxon>
        <taxon>Bacteria division WOR-3</taxon>
    </lineage>
</organism>
<dbReference type="GO" id="GO:0004619">
    <property type="term" value="F:phosphoglycerate mutase activity"/>
    <property type="evidence" value="ECO:0007669"/>
    <property type="project" value="UniProtKB-EC"/>
</dbReference>
<dbReference type="PIRSF" id="PIRSF006392">
    <property type="entry name" value="IPGAM_arch"/>
    <property type="match status" value="1"/>
</dbReference>
<dbReference type="CDD" id="cd16011">
    <property type="entry name" value="iPGM_like"/>
    <property type="match status" value="1"/>
</dbReference>
<dbReference type="PANTHER" id="PTHR31209">
    <property type="entry name" value="COFACTOR-INDEPENDENT PHOSPHOGLYCERATE MUTASE"/>
    <property type="match status" value="1"/>
</dbReference>
<gene>
    <name evidence="7" type="ORF">ENV38_00570</name>
</gene>
<evidence type="ECO:0000313" key="7">
    <source>
        <dbReference type="EMBL" id="HGB35389.1"/>
    </source>
</evidence>
<evidence type="ECO:0000256" key="2">
    <source>
        <dbReference type="ARBA" id="ARBA00002315"/>
    </source>
</evidence>
<reference evidence="7" key="1">
    <citation type="journal article" date="2020" name="mSystems">
        <title>Genome- and Community-Level Interaction Insights into Carbon Utilization and Element Cycling Functions of Hydrothermarchaeota in Hydrothermal Sediment.</title>
        <authorList>
            <person name="Zhou Z."/>
            <person name="Liu Y."/>
            <person name="Xu W."/>
            <person name="Pan J."/>
            <person name="Luo Z.H."/>
            <person name="Li M."/>
        </authorList>
    </citation>
    <scope>NUCLEOTIDE SEQUENCE [LARGE SCALE GENOMIC DNA]</scope>
    <source>
        <strain evidence="7">SpSt-754</strain>
    </source>
</reference>
<comment type="pathway">
    <text evidence="3">Carbohydrate degradation.</text>
</comment>
<dbReference type="Pfam" id="PF01676">
    <property type="entry name" value="Metalloenzyme"/>
    <property type="match status" value="1"/>
</dbReference>
<name>A0A7V3KMF6_UNCW3</name>
<keyword evidence="5" id="KW-0324">Glycolysis</keyword>
<feature type="domain" description="Metalloenzyme" evidence="6">
    <location>
        <begin position="13"/>
        <end position="387"/>
    </location>
</feature>
<evidence type="ECO:0000256" key="4">
    <source>
        <dbReference type="ARBA" id="ARBA00005524"/>
    </source>
</evidence>
<evidence type="ECO:0000256" key="3">
    <source>
        <dbReference type="ARBA" id="ARBA00004921"/>
    </source>
</evidence>
<evidence type="ECO:0000259" key="6">
    <source>
        <dbReference type="Pfam" id="PF01676"/>
    </source>
</evidence>
<dbReference type="Pfam" id="PF10143">
    <property type="entry name" value="PhosphMutase"/>
    <property type="match status" value="1"/>
</dbReference>
<comment type="caution">
    <text evidence="7">The sequence shown here is derived from an EMBL/GenBank/DDBJ whole genome shotgun (WGS) entry which is preliminary data.</text>
</comment>
<dbReference type="PANTHER" id="PTHR31209:SF0">
    <property type="entry name" value="METALLOENZYME DOMAIN-CONTAINING PROTEIN"/>
    <property type="match status" value="1"/>
</dbReference>
<evidence type="ECO:0000256" key="5">
    <source>
        <dbReference type="ARBA" id="ARBA00023152"/>
    </source>
</evidence>
<dbReference type="AlphaFoldDB" id="A0A7V3KMF6"/>